<evidence type="ECO:0000256" key="5">
    <source>
        <dbReference type="ARBA" id="ARBA00022737"/>
    </source>
</evidence>
<dbReference type="CDD" id="cd03232">
    <property type="entry name" value="ABCG_PDR_domain2"/>
    <property type="match status" value="1"/>
</dbReference>
<feature type="transmembrane region" description="Helical" evidence="11">
    <location>
        <begin position="243"/>
        <end position="264"/>
    </location>
</feature>
<keyword evidence="7" id="KW-0067">ATP-binding</keyword>
<dbReference type="InterPro" id="IPR003439">
    <property type="entry name" value="ABC_transporter-like_ATP-bd"/>
</dbReference>
<dbReference type="Pfam" id="PF00005">
    <property type="entry name" value="ABC_tran"/>
    <property type="match status" value="1"/>
</dbReference>
<feature type="transmembrane region" description="Helical" evidence="11">
    <location>
        <begin position="1257"/>
        <end position="1277"/>
    </location>
</feature>
<dbReference type="GO" id="GO:0071944">
    <property type="term" value="C:cell periphery"/>
    <property type="evidence" value="ECO:0007669"/>
    <property type="project" value="UniProtKB-ARBA"/>
</dbReference>
<feature type="transmembrane region" description="Helical" evidence="11">
    <location>
        <begin position="1105"/>
        <end position="1131"/>
    </location>
</feature>
<dbReference type="GO" id="GO:0016887">
    <property type="term" value="F:ATP hydrolysis activity"/>
    <property type="evidence" value="ECO:0007669"/>
    <property type="project" value="InterPro"/>
</dbReference>
<feature type="transmembrane region" description="Helical" evidence="11">
    <location>
        <begin position="207"/>
        <end position="231"/>
    </location>
</feature>
<dbReference type="Pfam" id="PF01061">
    <property type="entry name" value="ABC2_membrane"/>
    <property type="match status" value="2"/>
</dbReference>
<feature type="transmembrane region" description="Helical" evidence="11">
    <location>
        <begin position="1029"/>
        <end position="1047"/>
    </location>
</feature>
<reference evidence="13" key="1">
    <citation type="journal article" date="2021" name="Proc. Natl. Acad. Sci. U.S.A.">
        <title>Three genomes in the algal genus Volvox reveal the fate of a haploid sex-determining region after a transition to homothallism.</title>
        <authorList>
            <person name="Yamamoto K."/>
            <person name="Hamaji T."/>
            <person name="Kawai-Toyooka H."/>
            <person name="Matsuzaki R."/>
            <person name="Takahashi F."/>
            <person name="Nishimura Y."/>
            <person name="Kawachi M."/>
            <person name="Noguchi H."/>
            <person name="Minakuchi Y."/>
            <person name="Umen J.G."/>
            <person name="Toyoda A."/>
            <person name="Nozaki H."/>
        </authorList>
    </citation>
    <scope>NUCLEOTIDE SEQUENCE</scope>
    <source>
        <strain evidence="13">NIES-3785</strain>
    </source>
</reference>
<sequence>MDRGRRCCLSSDPWDWLPCRGSRLRISYRRSWPARRTRPGTGCRRRRCRRHCHRHRRRHCGRDEISSKRMRRVFDESEIGQEMAAKLAEPPYTHPLQGLSLRKEQNGARTVNMWLTVLRREAVLASRNKAFFAAGLFQVLLTGFLLSTAFVRLKHNSTNDANLFMSVMFFSLMTLFMTGFNFGPIYCNRLPVYYKQRDHRFYSPAAYAVASVVMRLPEVVVQSVSYSVMVYFSVGFTMEGGRFLLFLLNMLLAGLNSVTTFTLLSSIMRNESATQGIGAVFLMVSTLVCGFPIAPGSIPGWWIWMYWLMPMGWGFRSLVVSELTSNAWAPLDPKHPDGITVGLATLKLRAIPSDFKWVWAGYGMVAGMSLLQVGLQVLALTYLGPLRSSSAGPEYEHEDDTDEHAVGRTSRHLEAPTTANGNDNDNVNGFGAVQLSTSTSGAAAATVTTPVLVGRRSTGNDKVGAAIFRKDTGTAAATDLLAELRSRGVPAATSTSTAASTATQLVTPPPPSVHPLAPQAWSAPPPSPAPATFALSGEAGAASGGIYGSLWARPASPPAAAGVQQTTAAGNGAVAVNIGIGGSGVTPALWGSAGAAIAPPPPPSRGGDANGGQVLAFRPVVMAFRDVSYFVRPSGDKKELQLLDKVSGVFRPGVLTSLMGASGAGKTTLMDVLAGRKTGGRVEGLQLVDGAPKRQAAFTRLMGYVEELDVHNPQATVEEALLFSARLRVSSELLPAANAKAFVRHMMEVVELGPLAHRLIGWGGPSGGLSTEARKRLTIAVELVANPSIVFMDEPTTGLDARAAGLVMRAVRNTVATGRTVVCTIHQPNRDIMDNFDELLLLKPGGRTIFFGALGEKQTSLVSYLSSISGVGRYEPHMNPAEWMLEVTSPAAEAGLGLDFAQVWEASQQARAANQLIEEHCGGYSSATAANRGGCDGGGNAAASKRPAAAAAAAAAGNGGKVAAADGDVEAGGGGGGALKGNQDFEVDKVGGNEAANETRRYAQLTHVQLWLVLHRALVSHCRNTTYNGMRFTIAFALAWILGSLYWGRGMKRNSIVGLMDIMGAIFSGVLFLPMTNLMMVMPQVMAERAVFYREKASGMYRPAVFAAAQGLAEMPFVFLESILYVVIMYCTIHFEFTSEKALWFWLYIWFALMICTFMGMGFMSMTPNMPAAIASGSALVLLWNLFCGFLIYRKDIKPWYLWAYYGNPITYIIYGCVTTQMGDVWDEHVDLGNGAAMPVAAYVRDTFNYEYSMRGWIVLILIGFMAVFRAATYLGITRFSYQSR</sequence>
<accession>A0A8J4H048</accession>
<evidence type="ECO:0000256" key="9">
    <source>
        <dbReference type="ARBA" id="ARBA00023136"/>
    </source>
</evidence>
<evidence type="ECO:0000259" key="12">
    <source>
        <dbReference type="PROSITE" id="PS50893"/>
    </source>
</evidence>
<keyword evidence="9 11" id="KW-0472">Membrane</keyword>
<feature type="domain" description="ABC transporter" evidence="12">
    <location>
        <begin position="622"/>
        <end position="870"/>
    </location>
</feature>
<evidence type="ECO:0000313" key="13">
    <source>
        <dbReference type="EMBL" id="GIM17317.1"/>
    </source>
</evidence>
<evidence type="ECO:0000256" key="10">
    <source>
        <dbReference type="SAM" id="MobiDB-lite"/>
    </source>
</evidence>
<dbReference type="Proteomes" id="UP000722791">
    <property type="component" value="Unassembled WGS sequence"/>
</dbReference>
<evidence type="ECO:0000256" key="6">
    <source>
        <dbReference type="ARBA" id="ARBA00022741"/>
    </source>
</evidence>
<comment type="similarity">
    <text evidence="2">Belongs to the ABC transporter superfamily. ABCG family. PDR (TC 3.A.1.205) subfamily.</text>
</comment>
<name>A0A8J4H048_9CHLO</name>
<dbReference type="InterPro" id="IPR034003">
    <property type="entry name" value="ABCG_PDR_2"/>
</dbReference>
<keyword evidence="6" id="KW-0547">Nucleotide-binding</keyword>
<feature type="transmembrane region" description="Helical" evidence="11">
    <location>
        <begin position="1143"/>
        <end position="1166"/>
    </location>
</feature>
<dbReference type="PANTHER" id="PTHR19241">
    <property type="entry name" value="ATP-BINDING CASSETTE TRANSPORTER"/>
    <property type="match status" value="1"/>
</dbReference>
<organism evidence="13 14">
    <name type="scientific">Volvox reticuliferus</name>
    <dbReference type="NCBI Taxonomy" id="1737510"/>
    <lineage>
        <taxon>Eukaryota</taxon>
        <taxon>Viridiplantae</taxon>
        <taxon>Chlorophyta</taxon>
        <taxon>core chlorophytes</taxon>
        <taxon>Chlorophyceae</taxon>
        <taxon>CS clade</taxon>
        <taxon>Chlamydomonadales</taxon>
        <taxon>Volvocaceae</taxon>
        <taxon>Volvox</taxon>
    </lineage>
</organism>
<dbReference type="InterPro" id="IPR013581">
    <property type="entry name" value="PDR_assoc"/>
</dbReference>
<feature type="transmembrane region" description="Helical" evidence="11">
    <location>
        <begin position="130"/>
        <end position="151"/>
    </location>
</feature>
<gene>
    <name evidence="13" type="ORF">Vretimale_19858</name>
</gene>
<dbReference type="SUPFAM" id="SSF52540">
    <property type="entry name" value="P-loop containing nucleoside triphosphate hydrolases"/>
    <property type="match status" value="1"/>
</dbReference>
<evidence type="ECO:0000256" key="7">
    <source>
        <dbReference type="ARBA" id="ARBA00022840"/>
    </source>
</evidence>
<feature type="region of interest" description="Disordered" evidence="10">
    <location>
        <begin position="391"/>
        <end position="426"/>
    </location>
</feature>
<evidence type="ECO:0000256" key="8">
    <source>
        <dbReference type="ARBA" id="ARBA00022989"/>
    </source>
</evidence>
<feature type="compositionally biased region" description="Basic and acidic residues" evidence="10">
    <location>
        <begin position="403"/>
        <end position="414"/>
    </location>
</feature>
<evidence type="ECO:0000256" key="3">
    <source>
        <dbReference type="ARBA" id="ARBA00022448"/>
    </source>
</evidence>
<evidence type="ECO:0000256" key="4">
    <source>
        <dbReference type="ARBA" id="ARBA00022692"/>
    </source>
</evidence>
<evidence type="ECO:0000313" key="14">
    <source>
        <dbReference type="Proteomes" id="UP000722791"/>
    </source>
</evidence>
<evidence type="ECO:0000256" key="2">
    <source>
        <dbReference type="ARBA" id="ARBA00006012"/>
    </source>
</evidence>
<dbReference type="EMBL" id="BNCQ01000104">
    <property type="protein sequence ID" value="GIM17317.1"/>
    <property type="molecule type" value="Genomic_DNA"/>
</dbReference>
<feature type="transmembrane region" description="Helical" evidence="11">
    <location>
        <begin position="357"/>
        <end position="383"/>
    </location>
</feature>
<keyword evidence="5" id="KW-0677">Repeat</keyword>
<proteinExistence type="inferred from homology"/>
<dbReference type="InterPro" id="IPR003593">
    <property type="entry name" value="AAA+_ATPase"/>
</dbReference>
<feature type="transmembrane region" description="Helical" evidence="11">
    <location>
        <begin position="1059"/>
        <end position="1085"/>
    </location>
</feature>
<keyword evidence="4 11" id="KW-0812">Transmembrane</keyword>
<dbReference type="PROSITE" id="PS50893">
    <property type="entry name" value="ABC_TRANSPORTER_2"/>
    <property type="match status" value="1"/>
</dbReference>
<dbReference type="GO" id="GO:0140359">
    <property type="term" value="F:ABC-type transporter activity"/>
    <property type="evidence" value="ECO:0007669"/>
    <property type="project" value="InterPro"/>
</dbReference>
<evidence type="ECO:0000256" key="1">
    <source>
        <dbReference type="ARBA" id="ARBA00004141"/>
    </source>
</evidence>
<evidence type="ECO:0000256" key="11">
    <source>
        <dbReference type="SAM" id="Phobius"/>
    </source>
</evidence>
<keyword evidence="3" id="KW-0813">Transport</keyword>
<comment type="subcellular location">
    <subcellularLocation>
        <location evidence="1">Membrane</location>
        <topology evidence="1">Multi-pass membrane protein</topology>
    </subcellularLocation>
</comment>
<dbReference type="InterPro" id="IPR027417">
    <property type="entry name" value="P-loop_NTPase"/>
</dbReference>
<feature type="transmembrane region" description="Helical" evidence="11">
    <location>
        <begin position="163"/>
        <end position="186"/>
    </location>
</feature>
<feature type="transmembrane region" description="Helical" evidence="11">
    <location>
        <begin position="1172"/>
        <end position="1193"/>
    </location>
</feature>
<feature type="transmembrane region" description="Helical" evidence="11">
    <location>
        <begin position="276"/>
        <end position="295"/>
    </location>
</feature>
<comment type="caution">
    <text evidence="13">The sequence shown here is derived from an EMBL/GenBank/DDBJ whole genome shotgun (WGS) entry which is preliminary data.</text>
</comment>
<keyword evidence="8 11" id="KW-1133">Transmembrane helix</keyword>
<dbReference type="InterPro" id="IPR013525">
    <property type="entry name" value="ABC2_TM"/>
</dbReference>
<dbReference type="SMART" id="SM00382">
    <property type="entry name" value="AAA"/>
    <property type="match status" value="1"/>
</dbReference>
<dbReference type="Gene3D" id="3.40.50.300">
    <property type="entry name" value="P-loop containing nucleotide triphosphate hydrolases"/>
    <property type="match status" value="1"/>
</dbReference>
<feature type="transmembrane region" description="Helical" evidence="11">
    <location>
        <begin position="301"/>
        <end position="319"/>
    </location>
</feature>
<feature type="transmembrane region" description="Helical" evidence="11">
    <location>
        <begin position="1200"/>
        <end position="1222"/>
    </location>
</feature>
<dbReference type="GO" id="GO:0005524">
    <property type="term" value="F:ATP binding"/>
    <property type="evidence" value="ECO:0007669"/>
    <property type="project" value="UniProtKB-KW"/>
</dbReference>
<dbReference type="GO" id="GO:0016020">
    <property type="term" value="C:membrane"/>
    <property type="evidence" value="ECO:0007669"/>
    <property type="project" value="UniProtKB-SubCell"/>
</dbReference>
<dbReference type="Pfam" id="PF08370">
    <property type="entry name" value="PDR_assoc"/>
    <property type="match status" value="1"/>
</dbReference>
<protein>
    <recommendedName>
        <fullName evidence="12">ABC transporter domain-containing protein</fullName>
    </recommendedName>
</protein>